<dbReference type="AlphaFoldDB" id="A0A1I5CRJ9"/>
<evidence type="ECO:0008006" key="3">
    <source>
        <dbReference type="Google" id="ProtNLM"/>
    </source>
</evidence>
<gene>
    <name evidence="1" type="ORF">SAMN04488519_102365</name>
</gene>
<dbReference type="Proteomes" id="UP000199564">
    <property type="component" value="Unassembled WGS sequence"/>
</dbReference>
<reference evidence="2" key="1">
    <citation type="submission" date="2016-10" db="EMBL/GenBank/DDBJ databases">
        <authorList>
            <person name="Varghese N."/>
            <person name="Submissions S."/>
        </authorList>
    </citation>
    <scope>NUCLEOTIDE SEQUENCE [LARGE SCALE GENOMIC DNA]</scope>
    <source>
        <strain evidence="2">DSM 15282</strain>
    </source>
</reference>
<evidence type="ECO:0000313" key="1">
    <source>
        <dbReference type="EMBL" id="SFN89645.1"/>
    </source>
</evidence>
<keyword evidence="2" id="KW-1185">Reference proteome</keyword>
<proteinExistence type="predicted"/>
<accession>A0A1I5CRJ9</accession>
<dbReference type="STRING" id="226506.SAMN04488519_102365"/>
<organism evidence="1 2">
    <name type="scientific">Algoriphagus ornithinivorans</name>
    <dbReference type="NCBI Taxonomy" id="226506"/>
    <lineage>
        <taxon>Bacteria</taxon>
        <taxon>Pseudomonadati</taxon>
        <taxon>Bacteroidota</taxon>
        <taxon>Cytophagia</taxon>
        <taxon>Cytophagales</taxon>
        <taxon>Cyclobacteriaceae</taxon>
        <taxon>Algoriphagus</taxon>
    </lineage>
</organism>
<dbReference type="EMBL" id="FOVW01000002">
    <property type="protein sequence ID" value="SFN89645.1"/>
    <property type="molecule type" value="Genomic_DNA"/>
</dbReference>
<evidence type="ECO:0000313" key="2">
    <source>
        <dbReference type="Proteomes" id="UP000199564"/>
    </source>
</evidence>
<protein>
    <recommendedName>
        <fullName evidence="3">Outer membrane protein beta-barrel domain-containing protein</fullName>
    </recommendedName>
</protein>
<sequence>MQSEFFLNWRALRIDACIIFKFHGMNNSFEKIFVTVLVLTLSISICAKAQTKSETYTAKNAVYLEVGGSSGRYAINYSKIFHQKGKLKLNASAGFSMWRNKINDFKTYWLPVIPLEVTALYGKLNHHLEMGFGFTSLLDRTLFFDSGSLELDDKFVFDAFIPLRVGYRYQKPKGGFFFRIGYTPFFNVPVGGRKNWNFEPRFAGISFGKSF</sequence>
<name>A0A1I5CRJ9_9BACT</name>